<dbReference type="RefSeq" id="WP_028724528.1">
    <property type="nucleotide sequence ID" value="NZ_CP028033.1"/>
</dbReference>
<dbReference type="InterPro" id="IPR016024">
    <property type="entry name" value="ARM-type_fold"/>
</dbReference>
<dbReference type="EMBL" id="JANFVX010000003">
    <property type="protein sequence ID" value="MCW0343052.1"/>
    <property type="molecule type" value="Genomic_DNA"/>
</dbReference>
<sequence>MGSVEDTNENALELIGSITRQILLNSPKVSKEDLINALNKLSRDTDDWYVKAACLRALQMLKNRLH</sequence>
<evidence type="ECO:0000313" key="1">
    <source>
        <dbReference type="EMBL" id="MCW0343052.1"/>
    </source>
</evidence>
<evidence type="ECO:0000313" key="2">
    <source>
        <dbReference type="Proteomes" id="UP001208888"/>
    </source>
</evidence>
<gene>
    <name evidence="1" type="ORF">NB703_001145</name>
</gene>
<organism evidence="1 2">
    <name type="scientific">Pantoea ananas</name>
    <name type="common">Erwinia uredovora</name>
    <dbReference type="NCBI Taxonomy" id="553"/>
    <lineage>
        <taxon>Bacteria</taxon>
        <taxon>Pseudomonadati</taxon>
        <taxon>Pseudomonadota</taxon>
        <taxon>Gammaproteobacteria</taxon>
        <taxon>Enterobacterales</taxon>
        <taxon>Erwiniaceae</taxon>
        <taxon>Pantoea</taxon>
    </lineage>
</organism>
<accession>A0AAJ1CWF9</accession>
<reference evidence="1" key="1">
    <citation type="submission" date="2022-06" db="EMBL/GenBank/DDBJ databases">
        <title>Dynamics of rice microbiomes reveals core vertical transmitted seed endophytes.</title>
        <authorList>
            <person name="Liao K."/>
            <person name="Zhang X."/>
        </authorList>
    </citation>
    <scope>NUCLEOTIDE SEQUENCE</scope>
    <source>
        <strain evidence="1">JT1-17</strain>
    </source>
</reference>
<comment type="caution">
    <text evidence="1">The sequence shown here is derived from an EMBL/GenBank/DDBJ whole genome shotgun (WGS) entry which is preliminary data.</text>
</comment>
<name>A0AAJ1CWF9_PANAN</name>
<proteinExistence type="predicted"/>
<protein>
    <submittedName>
        <fullName evidence="1">Uncharacterized protein</fullName>
    </submittedName>
</protein>
<dbReference type="Proteomes" id="UP001208888">
    <property type="component" value="Unassembled WGS sequence"/>
</dbReference>
<dbReference type="AlphaFoldDB" id="A0AAJ1CWF9"/>
<dbReference type="SUPFAM" id="SSF48371">
    <property type="entry name" value="ARM repeat"/>
    <property type="match status" value="1"/>
</dbReference>